<dbReference type="Proteomes" id="UP001596189">
    <property type="component" value="Unassembled WGS sequence"/>
</dbReference>
<feature type="domain" description="N-acetyltransferase" evidence="1">
    <location>
        <begin position="1"/>
        <end position="152"/>
    </location>
</feature>
<dbReference type="InterPro" id="IPR016181">
    <property type="entry name" value="Acyl_CoA_acyltransferase"/>
</dbReference>
<sequence>MRVTDLPAELLDECALLYVDTFAAPPWNESWRPEDARQRLVDFRRTPRAHGAAVLDDDDRLQGFAIGHLERNQAADHFCLQEMCVRPASQRAGYGSALLGALEERLPGVSHWYLLTARDSPAAAFYARHGFRPAGRMSVFVRTPPASASPPT</sequence>
<dbReference type="InterPro" id="IPR000182">
    <property type="entry name" value="GNAT_dom"/>
</dbReference>
<dbReference type="EC" id="2.3.-.-" evidence="2"/>
<proteinExistence type="predicted"/>
<accession>A0ABW1JJH6</accession>
<comment type="caution">
    <text evidence="2">The sequence shown here is derived from an EMBL/GenBank/DDBJ whole genome shotgun (WGS) entry which is preliminary data.</text>
</comment>
<name>A0ABW1JJH6_9ACTN</name>
<dbReference type="Pfam" id="PF13508">
    <property type="entry name" value="Acetyltransf_7"/>
    <property type="match status" value="1"/>
</dbReference>
<evidence type="ECO:0000313" key="2">
    <source>
        <dbReference type="EMBL" id="MFC6008823.1"/>
    </source>
</evidence>
<dbReference type="SUPFAM" id="SSF55729">
    <property type="entry name" value="Acyl-CoA N-acyltransferases (Nat)"/>
    <property type="match status" value="1"/>
</dbReference>
<gene>
    <name evidence="2" type="ORF">ACFQDO_16945</name>
</gene>
<keyword evidence="3" id="KW-1185">Reference proteome</keyword>
<keyword evidence="2" id="KW-0808">Transferase</keyword>
<dbReference type="Gene3D" id="3.40.630.30">
    <property type="match status" value="1"/>
</dbReference>
<evidence type="ECO:0000259" key="1">
    <source>
        <dbReference type="PROSITE" id="PS51186"/>
    </source>
</evidence>
<dbReference type="GO" id="GO:0016746">
    <property type="term" value="F:acyltransferase activity"/>
    <property type="evidence" value="ECO:0007669"/>
    <property type="project" value="UniProtKB-KW"/>
</dbReference>
<dbReference type="CDD" id="cd04301">
    <property type="entry name" value="NAT_SF"/>
    <property type="match status" value="1"/>
</dbReference>
<organism evidence="2 3">
    <name type="scientific">Angustibacter luteus</name>
    <dbReference type="NCBI Taxonomy" id="658456"/>
    <lineage>
        <taxon>Bacteria</taxon>
        <taxon>Bacillati</taxon>
        <taxon>Actinomycetota</taxon>
        <taxon>Actinomycetes</taxon>
        <taxon>Kineosporiales</taxon>
        <taxon>Kineosporiaceae</taxon>
    </lineage>
</organism>
<evidence type="ECO:0000313" key="3">
    <source>
        <dbReference type="Proteomes" id="UP001596189"/>
    </source>
</evidence>
<keyword evidence="2" id="KW-0012">Acyltransferase</keyword>
<dbReference type="PROSITE" id="PS51186">
    <property type="entry name" value="GNAT"/>
    <property type="match status" value="1"/>
</dbReference>
<dbReference type="RefSeq" id="WP_345714763.1">
    <property type="nucleotide sequence ID" value="NZ_BAABFP010000002.1"/>
</dbReference>
<reference evidence="3" key="1">
    <citation type="journal article" date="2019" name="Int. J. Syst. Evol. Microbiol.">
        <title>The Global Catalogue of Microorganisms (GCM) 10K type strain sequencing project: providing services to taxonomists for standard genome sequencing and annotation.</title>
        <authorList>
            <consortium name="The Broad Institute Genomics Platform"/>
            <consortium name="The Broad Institute Genome Sequencing Center for Infectious Disease"/>
            <person name="Wu L."/>
            <person name="Ma J."/>
        </authorList>
    </citation>
    <scope>NUCLEOTIDE SEQUENCE [LARGE SCALE GENOMIC DNA]</scope>
    <source>
        <strain evidence="3">KACC 14249</strain>
    </source>
</reference>
<dbReference type="EMBL" id="JBHSRD010000006">
    <property type="protein sequence ID" value="MFC6008823.1"/>
    <property type="molecule type" value="Genomic_DNA"/>
</dbReference>
<protein>
    <submittedName>
        <fullName evidence="2">GNAT family N-acetyltransferase</fullName>
        <ecNumber evidence="2">2.3.-.-</ecNumber>
    </submittedName>
</protein>